<keyword evidence="5" id="KW-0807">Transducer</keyword>
<feature type="domain" description="G-protein coupled receptors family 1 profile" evidence="7">
    <location>
        <begin position="82"/>
        <end position="349"/>
    </location>
</feature>
<comment type="subcellular location">
    <subcellularLocation>
        <location evidence="1">Membrane</location>
    </subcellularLocation>
</comment>
<name>A0AAN8G5H0_PATCE</name>
<evidence type="ECO:0000256" key="1">
    <source>
        <dbReference type="ARBA" id="ARBA00004370"/>
    </source>
</evidence>
<evidence type="ECO:0000256" key="4">
    <source>
        <dbReference type="ARBA" id="ARBA00023136"/>
    </source>
</evidence>
<dbReference type="CDD" id="cd14978">
    <property type="entry name" value="7tmA_FMRFamide_R-like"/>
    <property type="match status" value="1"/>
</dbReference>
<keyword evidence="3 6" id="KW-1133">Transmembrane helix</keyword>
<evidence type="ECO:0000256" key="3">
    <source>
        <dbReference type="ARBA" id="ARBA00022989"/>
    </source>
</evidence>
<evidence type="ECO:0000256" key="6">
    <source>
        <dbReference type="SAM" id="Phobius"/>
    </source>
</evidence>
<dbReference type="Gene3D" id="1.20.1070.10">
    <property type="entry name" value="Rhodopsin 7-helix transmembrane proteins"/>
    <property type="match status" value="1"/>
</dbReference>
<dbReference type="PROSITE" id="PS00237">
    <property type="entry name" value="G_PROTEIN_RECEP_F1_1"/>
    <property type="match status" value="1"/>
</dbReference>
<dbReference type="AlphaFoldDB" id="A0AAN8G5H0"/>
<feature type="transmembrane region" description="Helical" evidence="6">
    <location>
        <begin position="234"/>
        <end position="256"/>
    </location>
</feature>
<dbReference type="PANTHER" id="PTHR46641:SF25">
    <property type="entry name" value="CNMAMIDE RECEPTOR-RELATED"/>
    <property type="match status" value="1"/>
</dbReference>
<dbReference type="PRINTS" id="PR00237">
    <property type="entry name" value="GPCRRHODOPSN"/>
</dbReference>
<evidence type="ECO:0000256" key="2">
    <source>
        <dbReference type="ARBA" id="ARBA00022692"/>
    </source>
</evidence>
<dbReference type="InterPro" id="IPR000276">
    <property type="entry name" value="GPCR_Rhodpsn"/>
</dbReference>
<keyword evidence="9" id="KW-1185">Reference proteome</keyword>
<comment type="caution">
    <text evidence="8">The sequence shown here is derived from an EMBL/GenBank/DDBJ whole genome shotgun (WGS) entry which is preliminary data.</text>
</comment>
<keyword evidence="5" id="KW-0675">Receptor</keyword>
<accession>A0AAN8G5H0</accession>
<keyword evidence="4 6" id="KW-0472">Membrane</keyword>
<dbReference type="SUPFAM" id="SSF81321">
    <property type="entry name" value="Family A G protein-coupled receptor-like"/>
    <property type="match status" value="1"/>
</dbReference>
<comment type="similarity">
    <text evidence="5">Belongs to the G-protein coupled receptor 1 family.</text>
</comment>
<dbReference type="EMBL" id="JAZGQO010000021">
    <property type="protein sequence ID" value="KAK6166315.1"/>
    <property type="molecule type" value="Genomic_DNA"/>
</dbReference>
<keyword evidence="5" id="KW-0297">G-protein coupled receptor</keyword>
<gene>
    <name evidence="8" type="ORF">SNE40_023042</name>
</gene>
<dbReference type="GO" id="GO:0016020">
    <property type="term" value="C:membrane"/>
    <property type="evidence" value="ECO:0007669"/>
    <property type="project" value="UniProtKB-SubCell"/>
</dbReference>
<organism evidence="8 9">
    <name type="scientific">Patella caerulea</name>
    <name type="common">Rayed Mediterranean limpet</name>
    <dbReference type="NCBI Taxonomy" id="87958"/>
    <lineage>
        <taxon>Eukaryota</taxon>
        <taxon>Metazoa</taxon>
        <taxon>Spiralia</taxon>
        <taxon>Lophotrochozoa</taxon>
        <taxon>Mollusca</taxon>
        <taxon>Gastropoda</taxon>
        <taxon>Patellogastropoda</taxon>
        <taxon>Patelloidea</taxon>
        <taxon>Patellidae</taxon>
        <taxon>Patella</taxon>
    </lineage>
</organism>
<reference evidence="8 9" key="1">
    <citation type="submission" date="2024-01" db="EMBL/GenBank/DDBJ databases">
        <title>The genome of the rayed Mediterranean limpet Patella caerulea (Linnaeus, 1758).</title>
        <authorList>
            <person name="Anh-Thu Weber A."/>
            <person name="Halstead-Nussloch G."/>
        </authorList>
    </citation>
    <scope>NUCLEOTIDE SEQUENCE [LARGE SCALE GENOMIC DNA]</scope>
    <source>
        <strain evidence="8">AATW-2023a</strain>
        <tissue evidence="8">Whole specimen</tissue>
    </source>
</reference>
<evidence type="ECO:0000313" key="9">
    <source>
        <dbReference type="Proteomes" id="UP001347796"/>
    </source>
</evidence>
<dbReference type="PROSITE" id="PS50262">
    <property type="entry name" value="G_PROTEIN_RECEP_F1_2"/>
    <property type="match status" value="1"/>
</dbReference>
<dbReference type="GO" id="GO:0004930">
    <property type="term" value="F:G protein-coupled receptor activity"/>
    <property type="evidence" value="ECO:0007669"/>
    <property type="project" value="UniProtKB-KW"/>
</dbReference>
<dbReference type="Proteomes" id="UP001347796">
    <property type="component" value="Unassembled WGS sequence"/>
</dbReference>
<evidence type="ECO:0000256" key="5">
    <source>
        <dbReference type="RuleBase" id="RU000688"/>
    </source>
</evidence>
<sequence>MDTTPPFSNITSGVGGMMENNTYDMTGSMMNTTMAQLVTTYKSKPILYLSEDESLNEFIEFRAAWALDTIYAPICSALGILGNTMSFLVLMLSKSTTTYQYMATISCTDTLVLILNILFLVRKFPGHEIFFEGTCKLIMFLFFFAIHFNVIIMVTMTLERYLVIKFPLKASGWFSVRKARIIILIELLIVFLLDMHNFFTRQMVPTEDGTETQCSSEGEMNQYFLSKVYPWIDAVWYCYLPLSCLCILNILIITQVKKSGKKQRRMTQTDRASNANKADSSARERQITTMLLLVTFCFLLFVSPMAVITVVEKYMWVRETPHESAVYHLVRTVFNNMMYTNHALNFLLYFMSGKRFRDQFMALLCSCRNKRGPLTSAVSQLTVTSQAGSTMSVAVVSENVVGGTSKNAVER</sequence>
<proteinExistence type="inferred from homology"/>
<evidence type="ECO:0000259" key="7">
    <source>
        <dbReference type="PROSITE" id="PS50262"/>
    </source>
</evidence>
<feature type="transmembrane region" description="Helical" evidence="6">
    <location>
        <begin position="331"/>
        <end position="351"/>
    </location>
</feature>
<dbReference type="InterPro" id="IPR017452">
    <property type="entry name" value="GPCR_Rhodpsn_7TM"/>
</dbReference>
<feature type="transmembrane region" description="Helical" evidence="6">
    <location>
        <begin position="290"/>
        <end position="311"/>
    </location>
</feature>
<feature type="transmembrane region" description="Helical" evidence="6">
    <location>
        <begin position="99"/>
        <end position="121"/>
    </location>
</feature>
<evidence type="ECO:0000313" key="8">
    <source>
        <dbReference type="EMBL" id="KAK6166315.1"/>
    </source>
</evidence>
<feature type="transmembrane region" description="Helical" evidence="6">
    <location>
        <begin position="179"/>
        <end position="199"/>
    </location>
</feature>
<feature type="transmembrane region" description="Helical" evidence="6">
    <location>
        <begin position="137"/>
        <end position="158"/>
    </location>
</feature>
<protein>
    <recommendedName>
        <fullName evidence="7">G-protein coupled receptors family 1 profile domain-containing protein</fullName>
    </recommendedName>
</protein>
<feature type="transmembrane region" description="Helical" evidence="6">
    <location>
        <begin position="70"/>
        <end position="92"/>
    </location>
</feature>
<dbReference type="Pfam" id="PF00001">
    <property type="entry name" value="7tm_1"/>
    <property type="match status" value="1"/>
</dbReference>
<keyword evidence="2 5" id="KW-0812">Transmembrane</keyword>
<dbReference type="PANTHER" id="PTHR46641">
    <property type="entry name" value="FMRFAMIDE RECEPTOR-RELATED"/>
    <property type="match status" value="1"/>
</dbReference>
<dbReference type="InterPro" id="IPR052954">
    <property type="entry name" value="GPCR-Ligand_Int"/>
</dbReference>